<evidence type="ECO:0000313" key="4">
    <source>
        <dbReference type="Proteomes" id="UP000324705"/>
    </source>
</evidence>
<evidence type="ECO:0000313" key="3">
    <source>
        <dbReference type="EMBL" id="VAI00580.1"/>
    </source>
</evidence>
<keyword evidence="4" id="KW-1185">Reference proteome</keyword>
<reference evidence="3 4" key="1">
    <citation type="submission" date="2017-09" db="EMBL/GenBank/DDBJ databases">
        <authorList>
            <consortium name="International Durum Wheat Genome Sequencing Consortium (IDWGSC)"/>
            <person name="Milanesi L."/>
        </authorList>
    </citation>
    <scope>NUCLEOTIDE SEQUENCE [LARGE SCALE GENOMIC DNA]</scope>
    <source>
        <strain evidence="4">cv. Svevo</strain>
    </source>
</reference>
<organism evidence="3 4">
    <name type="scientific">Triticum turgidum subsp. durum</name>
    <name type="common">Durum wheat</name>
    <name type="synonym">Triticum durum</name>
    <dbReference type="NCBI Taxonomy" id="4567"/>
    <lineage>
        <taxon>Eukaryota</taxon>
        <taxon>Viridiplantae</taxon>
        <taxon>Streptophyta</taxon>
        <taxon>Embryophyta</taxon>
        <taxon>Tracheophyta</taxon>
        <taxon>Spermatophyta</taxon>
        <taxon>Magnoliopsida</taxon>
        <taxon>Liliopsida</taxon>
        <taxon>Poales</taxon>
        <taxon>Poaceae</taxon>
        <taxon>BOP clade</taxon>
        <taxon>Pooideae</taxon>
        <taxon>Triticodae</taxon>
        <taxon>Triticeae</taxon>
        <taxon>Triticinae</taxon>
        <taxon>Triticum</taxon>
    </lineage>
</organism>
<evidence type="ECO:0000256" key="1">
    <source>
        <dbReference type="ARBA" id="ARBA00009861"/>
    </source>
</evidence>
<protein>
    <submittedName>
        <fullName evidence="3">Uncharacterized protein</fullName>
    </submittedName>
</protein>
<dbReference type="Pfam" id="PF02458">
    <property type="entry name" value="Transferase"/>
    <property type="match status" value="1"/>
</dbReference>
<dbReference type="PANTHER" id="PTHR31147:SF2">
    <property type="entry name" value="OS01G0615300 PROTEIN"/>
    <property type="match status" value="1"/>
</dbReference>
<dbReference type="InterPro" id="IPR050898">
    <property type="entry name" value="Plant_acyltransferase"/>
</dbReference>
<gene>
    <name evidence="3" type="ORF">TRITD_4Bv1G001410</name>
</gene>
<dbReference type="InterPro" id="IPR023213">
    <property type="entry name" value="CAT-like_dom_sf"/>
</dbReference>
<dbReference type="PANTHER" id="PTHR31147">
    <property type="entry name" value="ACYL TRANSFERASE 4"/>
    <property type="match status" value="1"/>
</dbReference>
<dbReference type="GO" id="GO:0016747">
    <property type="term" value="F:acyltransferase activity, transferring groups other than amino-acyl groups"/>
    <property type="evidence" value="ECO:0007669"/>
    <property type="project" value="UniProtKB-ARBA"/>
</dbReference>
<feature type="region of interest" description="Disordered" evidence="2">
    <location>
        <begin position="1"/>
        <end position="27"/>
    </location>
</feature>
<sequence length="305" mass="32474">MAAPAPTVAKSPPALVPPAGPTPGGTLPLSSIDKTAAVRVMVDFIQVFQSPSSDSSSVDEQVAAMRQGFARALVPYYPVAGRIAEPTPGEPVVDCTGEGVWFVEAAASCSLADVNGLEDRPLAIPKADLIPRPPADHKLEDQILLAQITKFTCGGYAVGICFSHLVFDGQGAAQFLTAVGEMARGLPEPSVKPIWSRDAIPNPPKDALSARFLDWLGGGAKDSHYNVSLDYGTLVVTDWSHVGFNDVDYGFGEPTYVFTLNDDVNIVPSVVYLKPPKPKQGIRLVLQCVEEPHATVFTDELHKLA</sequence>
<name>A0A9R0W6J6_TRITD</name>
<dbReference type="AlphaFoldDB" id="A0A9R0W6J6"/>
<proteinExistence type="inferred from homology"/>
<comment type="similarity">
    <text evidence="1">Belongs to the plant acyltransferase family.</text>
</comment>
<accession>A0A9R0W6J6</accession>
<dbReference type="Gramene" id="TRITD4Bv1G001410.1">
    <property type="protein sequence ID" value="TRITD4Bv1G001410.1"/>
    <property type="gene ID" value="TRITD4Bv1G001410"/>
</dbReference>
<evidence type="ECO:0000256" key="2">
    <source>
        <dbReference type="SAM" id="MobiDB-lite"/>
    </source>
</evidence>
<dbReference type="Proteomes" id="UP000324705">
    <property type="component" value="Chromosome 4B"/>
</dbReference>
<dbReference type="Gene3D" id="3.30.559.10">
    <property type="entry name" value="Chloramphenicol acetyltransferase-like domain"/>
    <property type="match status" value="1"/>
</dbReference>
<dbReference type="EMBL" id="LT934118">
    <property type="protein sequence ID" value="VAI00580.1"/>
    <property type="molecule type" value="Genomic_DNA"/>
</dbReference>